<sequence>MRPPTFLQFKHSFKRRAWRLMWIYKFKKLHKWSLPHESSFAIFLYPLDTIDKGICVFYKGSTSHSTTNSTRILIAPIKFPLRGGAYFHVAFPLNQSTPS</sequence>
<geneLocation type="mitochondrion" evidence="1"/>
<dbReference type="GO" id="GO:0005840">
    <property type="term" value="C:ribosome"/>
    <property type="evidence" value="ECO:0007669"/>
    <property type="project" value="UniProtKB-KW"/>
</dbReference>
<reference evidence="1" key="1">
    <citation type="journal article" date="2020" name="BMC Evol. Biol.">
        <title>Potential causes and consequences of rapid mitochondrial genome evolution in thermoacidophilic Galdieria (Rhodophyta).</title>
        <authorList>
            <person name="Cho C.H."/>
            <person name="Park S.I."/>
            <person name="Ciniglia C."/>
            <person name="Yang E.C."/>
            <person name="Graf L."/>
            <person name="Bhattacharya D."/>
            <person name="Yoon H.S."/>
        </authorList>
    </citation>
    <scope>NUCLEOTIDE SEQUENCE</scope>
</reference>
<accession>A0A7H0WB94</accession>
<keyword evidence="1" id="KW-0689">Ribosomal protein</keyword>
<name>A0A7H0WB94_9RHOD</name>
<protein>
    <submittedName>
        <fullName evidence="1">50S ribosomal protein L6</fullName>
    </submittedName>
</protein>
<dbReference type="GeneID" id="63062108"/>
<organism evidence="1">
    <name type="scientific">Cavernulicola chilensis</name>
    <dbReference type="NCBI Taxonomy" id="3028028"/>
    <lineage>
        <taxon>Eukaryota</taxon>
        <taxon>Rhodophyta</taxon>
        <taxon>Bangiophyceae</taxon>
        <taxon>Cavernulicolales</taxon>
        <taxon>Cavernulicolaceae</taxon>
        <taxon>Cavernulicola</taxon>
    </lineage>
</organism>
<keyword evidence="1" id="KW-0687">Ribonucleoprotein</keyword>
<dbReference type="EMBL" id="MT270117">
    <property type="protein sequence ID" value="QNR39823.1"/>
    <property type="molecule type" value="Genomic_DNA"/>
</dbReference>
<keyword evidence="1" id="KW-0496">Mitochondrion</keyword>
<gene>
    <name evidence="1" type="primary">rpl6</name>
    <name evidence="1" type="ORF">CDCH_SybilCave_004</name>
</gene>
<dbReference type="RefSeq" id="YP_010007618.1">
    <property type="nucleotide sequence ID" value="NC_053319.1"/>
</dbReference>
<evidence type="ECO:0000313" key="1">
    <source>
        <dbReference type="EMBL" id="QNR39823.1"/>
    </source>
</evidence>
<dbReference type="AlphaFoldDB" id="A0A7H0WB94"/>
<proteinExistence type="predicted"/>